<accession>A0A1M5TH82</accession>
<organism evidence="1 2">
    <name type="scientific">Ferrimonas marina</name>
    <dbReference type="NCBI Taxonomy" id="299255"/>
    <lineage>
        <taxon>Bacteria</taxon>
        <taxon>Pseudomonadati</taxon>
        <taxon>Pseudomonadota</taxon>
        <taxon>Gammaproteobacteria</taxon>
        <taxon>Alteromonadales</taxon>
        <taxon>Ferrimonadaceae</taxon>
        <taxon>Ferrimonas</taxon>
    </lineage>
</organism>
<proteinExistence type="predicted"/>
<name>A0A1M5TH82_9GAMM</name>
<dbReference type="EMBL" id="FQXG01000003">
    <property type="protein sequence ID" value="SHH50112.1"/>
    <property type="molecule type" value="Genomic_DNA"/>
</dbReference>
<dbReference type="Proteomes" id="UP000184268">
    <property type="component" value="Unassembled WGS sequence"/>
</dbReference>
<sequence>MQVNQLILAASLALPSPSQSPELTAVSEAVTDQLATDAAVTLLNSLTKSDPAYWAHRLNSHAQWREILVFRSTGSLDLTLSHWPEPNPRSRSLFLGDLEYVFESIDTSEHSEPVGSEARMVMGLPPIGQDGVPMRVCRLSDSSNAPYLEITEAEHVKLHQRHGVPFDPKLCLQGSFARDYWKDRIRQAVDVSGYISDAHN</sequence>
<keyword evidence="2" id="KW-1185">Reference proteome</keyword>
<gene>
    <name evidence="1" type="ORF">SAMN02745129_2145</name>
</gene>
<dbReference type="RefSeq" id="WP_067665594.1">
    <property type="nucleotide sequence ID" value="NZ_FQXG01000003.1"/>
</dbReference>
<dbReference type="OrthoDB" id="667031at2"/>
<evidence type="ECO:0000313" key="2">
    <source>
        <dbReference type="Proteomes" id="UP000184268"/>
    </source>
</evidence>
<reference evidence="1 2" key="1">
    <citation type="submission" date="2016-11" db="EMBL/GenBank/DDBJ databases">
        <authorList>
            <person name="Jaros S."/>
            <person name="Januszkiewicz K."/>
            <person name="Wedrychowicz H."/>
        </authorList>
    </citation>
    <scope>NUCLEOTIDE SEQUENCE [LARGE SCALE GENOMIC DNA]</scope>
    <source>
        <strain evidence="1 2">DSM 16917</strain>
    </source>
</reference>
<protein>
    <submittedName>
        <fullName evidence="1">Uncharacterized protein</fullName>
    </submittedName>
</protein>
<evidence type="ECO:0000313" key="1">
    <source>
        <dbReference type="EMBL" id="SHH50112.1"/>
    </source>
</evidence>
<dbReference type="AlphaFoldDB" id="A0A1M5TH82"/>
<dbReference type="STRING" id="299255.SAMN02745129_2145"/>